<accession>A0A6J5MEB2</accession>
<evidence type="ECO:0000313" key="1">
    <source>
        <dbReference type="EMBL" id="CAB4143336.1"/>
    </source>
</evidence>
<reference evidence="1" key="1">
    <citation type="submission" date="2020-04" db="EMBL/GenBank/DDBJ databases">
        <authorList>
            <person name="Chiriac C."/>
            <person name="Salcher M."/>
            <person name="Ghai R."/>
            <person name="Kavagutti S V."/>
        </authorList>
    </citation>
    <scope>NUCLEOTIDE SEQUENCE</scope>
</reference>
<sequence>MEKLPVSIGILAWNSGQTLVDTLISYYENGLFEVVNDVTILFQEFSEQDYQIAKHFGLDSICLNNNVGIGKGFIRLTKNALSEHVMILEHDWKLIENADTTYNRLQSGIELLNNGYSCIRYRHRKDPGFPHFSFKHIGNELNYYDDELECTSPHLLDSVHWLNPAESFPDKIQTEGEYYVTTSRWGNWTNNPCLYKKNFYLDVVSEFAGDGIELEGNISKWWATQSYKVAHGEGLFKHIDLVKYGQ</sequence>
<organism evidence="1">
    <name type="scientific">uncultured Caudovirales phage</name>
    <dbReference type="NCBI Taxonomy" id="2100421"/>
    <lineage>
        <taxon>Viruses</taxon>
        <taxon>Duplodnaviria</taxon>
        <taxon>Heunggongvirae</taxon>
        <taxon>Uroviricota</taxon>
        <taxon>Caudoviricetes</taxon>
        <taxon>Peduoviridae</taxon>
        <taxon>Maltschvirus</taxon>
        <taxon>Maltschvirus maltsch</taxon>
    </lineage>
</organism>
<name>A0A6J5MEB2_9CAUD</name>
<proteinExistence type="predicted"/>
<protein>
    <submittedName>
        <fullName evidence="1">Uncharacterized protein</fullName>
    </submittedName>
</protein>
<dbReference type="EMBL" id="LR796420">
    <property type="protein sequence ID" value="CAB4143336.1"/>
    <property type="molecule type" value="Genomic_DNA"/>
</dbReference>
<gene>
    <name evidence="1" type="ORF">UFOVP449_162</name>
</gene>